<protein>
    <submittedName>
        <fullName evidence="8">Radical_SAM domain-containing protein</fullName>
    </submittedName>
</protein>
<gene>
    <name evidence="8" type="ORF">NTG6680_1605</name>
</gene>
<keyword evidence="2" id="KW-0004">4Fe-4S</keyword>
<evidence type="ECO:0000256" key="2">
    <source>
        <dbReference type="ARBA" id="ARBA00022485"/>
    </source>
</evidence>
<evidence type="ECO:0000256" key="1">
    <source>
        <dbReference type="ARBA" id="ARBA00001966"/>
    </source>
</evidence>
<dbReference type="InterPro" id="IPR007197">
    <property type="entry name" value="rSAM"/>
</dbReference>
<feature type="domain" description="Radical SAM core" evidence="7">
    <location>
        <begin position="39"/>
        <end position="201"/>
    </location>
</feature>
<dbReference type="SFLD" id="SFLDS00029">
    <property type="entry name" value="Radical_SAM"/>
    <property type="match status" value="1"/>
</dbReference>
<evidence type="ECO:0000256" key="5">
    <source>
        <dbReference type="ARBA" id="ARBA00023004"/>
    </source>
</evidence>
<evidence type="ECO:0000259" key="7">
    <source>
        <dbReference type="Pfam" id="PF04055"/>
    </source>
</evidence>
<dbReference type="Gene3D" id="3.20.20.70">
    <property type="entry name" value="Aldolase class I"/>
    <property type="match status" value="1"/>
</dbReference>
<dbReference type="PANTHER" id="PTHR43787:SF3">
    <property type="entry name" value="ARYLSULFATASE REGULATORY PROTEIN"/>
    <property type="match status" value="1"/>
</dbReference>
<dbReference type="CDD" id="cd01335">
    <property type="entry name" value="Radical_SAM"/>
    <property type="match status" value="1"/>
</dbReference>
<keyword evidence="9" id="KW-1185">Reference proteome</keyword>
<dbReference type="Proteomes" id="UP000839052">
    <property type="component" value="Chromosome"/>
</dbReference>
<organism evidence="8 9">
    <name type="scientific">Candidatus Nitrotoga arctica</name>
    <dbReference type="NCBI Taxonomy" id="453162"/>
    <lineage>
        <taxon>Bacteria</taxon>
        <taxon>Pseudomonadati</taxon>
        <taxon>Pseudomonadota</taxon>
        <taxon>Betaproteobacteria</taxon>
        <taxon>Nitrosomonadales</taxon>
        <taxon>Gallionellaceae</taxon>
        <taxon>Candidatus Nitrotoga</taxon>
    </lineage>
</organism>
<keyword evidence="6" id="KW-0411">Iron-sulfur</keyword>
<evidence type="ECO:0000256" key="4">
    <source>
        <dbReference type="ARBA" id="ARBA00022723"/>
    </source>
</evidence>
<dbReference type="InterPro" id="IPR013785">
    <property type="entry name" value="Aldolase_TIM"/>
</dbReference>
<name>A0ABM8YZ36_9PROT</name>
<evidence type="ECO:0000256" key="6">
    <source>
        <dbReference type="ARBA" id="ARBA00023014"/>
    </source>
</evidence>
<keyword evidence="5" id="KW-0408">Iron</keyword>
<dbReference type="InterPro" id="IPR058240">
    <property type="entry name" value="rSAM_sf"/>
</dbReference>
<evidence type="ECO:0000313" key="9">
    <source>
        <dbReference type="Proteomes" id="UP000839052"/>
    </source>
</evidence>
<dbReference type="SUPFAM" id="SSF102114">
    <property type="entry name" value="Radical SAM enzymes"/>
    <property type="match status" value="1"/>
</dbReference>
<evidence type="ECO:0000256" key="3">
    <source>
        <dbReference type="ARBA" id="ARBA00022691"/>
    </source>
</evidence>
<dbReference type="RefSeq" id="WP_239796739.1">
    <property type="nucleotide sequence ID" value="NZ_OU912926.1"/>
</dbReference>
<dbReference type="EMBL" id="OU912926">
    <property type="protein sequence ID" value="CAG9932858.1"/>
    <property type="molecule type" value="Genomic_DNA"/>
</dbReference>
<dbReference type="PANTHER" id="PTHR43787">
    <property type="entry name" value="FEMO COFACTOR BIOSYNTHESIS PROTEIN NIFB-RELATED"/>
    <property type="match status" value="1"/>
</dbReference>
<comment type="cofactor">
    <cofactor evidence="1">
        <name>[4Fe-4S] cluster</name>
        <dbReference type="ChEBI" id="CHEBI:49883"/>
    </cofactor>
</comment>
<proteinExistence type="predicted"/>
<dbReference type="Pfam" id="PF04055">
    <property type="entry name" value="Radical_SAM"/>
    <property type="match status" value="1"/>
</dbReference>
<sequence>MSNAGLDVTDHSRDSAGLRYVYPVVSRRAGGVSVGINLNTNNACNWRCIYCQVPELKRGTAPPVDLALLEQELRGFLHELLHGDFMLRRVPEGARRINDIALSGNGEPTSAKEFEQVIILIAKLRQELALPPYIKLVLITNGSLMHRKNVQQGLRKMAQLNGEVWFKVDRVSKAGTQRINNTRTSLVKVRENLATAITLCPTWLQTCWFMLDGEPPGKQDEDDYLNFLATLLHDNIKPEGVLLYSLARPTLQPEAPKLAALSEQQLEGFATRIRALGVETKVAT</sequence>
<keyword evidence="3" id="KW-0949">S-adenosyl-L-methionine</keyword>
<accession>A0ABM8YZ36</accession>
<evidence type="ECO:0000313" key="8">
    <source>
        <dbReference type="EMBL" id="CAG9932858.1"/>
    </source>
</evidence>
<keyword evidence="4" id="KW-0479">Metal-binding</keyword>
<reference evidence="8 9" key="1">
    <citation type="submission" date="2021-10" db="EMBL/GenBank/DDBJ databases">
        <authorList>
            <person name="Koch H."/>
        </authorList>
    </citation>
    <scope>NUCLEOTIDE SEQUENCE [LARGE SCALE GENOMIC DNA]</scope>
    <source>
        <strain evidence="8">6680</strain>
    </source>
</reference>